<evidence type="ECO:0000256" key="2">
    <source>
        <dbReference type="ARBA" id="ARBA00023015"/>
    </source>
</evidence>
<dbReference type="Gene3D" id="3.40.1810.10">
    <property type="entry name" value="Transcription factor, MADS-box"/>
    <property type="match status" value="1"/>
</dbReference>
<dbReference type="Proteomes" id="UP001497516">
    <property type="component" value="Chromosome 9"/>
</dbReference>
<feature type="domain" description="MADS-box" evidence="7">
    <location>
        <begin position="17"/>
        <end position="77"/>
    </location>
</feature>
<feature type="compositionally biased region" description="Low complexity" evidence="6">
    <location>
        <begin position="1"/>
        <end position="13"/>
    </location>
</feature>
<proteinExistence type="predicted"/>
<organism evidence="8 9">
    <name type="scientific">Linum trigynum</name>
    <dbReference type="NCBI Taxonomy" id="586398"/>
    <lineage>
        <taxon>Eukaryota</taxon>
        <taxon>Viridiplantae</taxon>
        <taxon>Streptophyta</taxon>
        <taxon>Embryophyta</taxon>
        <taxon>Tracheophyta</taxon>
        <taxon>Spermatophyta</taxon>
        <taxon>Magnoliopsida</taxon>
        <taxon>eudicotyledons</taxon>
        <taxon>Gunneridae</taxon>
        <taxon>Pentapetalae</taxon>
        <taxon>rosids</taxon>
        <taxon>fabids</taxon>
        <taxon>Malpighiales</taxon>
        <taxon>Linaceae</taxon>
        <taxon>Linum</taxon>
    </lineage>
</organism>
<dbReference type="SUPFAM" id="SSF55455">
    <property type="entry name" value="SRF-like"/>
    <property type="match status" value="1"/>
</dbReference>
<gene>
    <name evidence="8" type="ORF">LTRI10_LOCUS50628</name>
</gene>
<dbReference type="GO" id="GO:0046983">
    <property type="term" value="F:protein dimerization activity"/>
    <property type="evidence" value="ECO:0007669"/>
    <property type="project" value="InterPro"/>
</dbReference>
<comment type="subcellular location">
    <subcellularLocation>
        <location evidence="1">Nucleus</location>
    </subcellularLocation>
</comment>
<reference evidence="8 9" key="1">
    <citation type="submission" date="2024-04" db="EMBL/GenBank/DDBJ databases">
        <authorList>
            <person name="Fracassetti M."/>
        </authorList>
    </citation>
    <scope>NUCLEOTIDE SEQUENCE [LARGE SCALE GENOMIC DNA]</scope>
</reference>
<dbReference type="SMART" id="SM00432">
    <property type="entry name" value="MADS"/>
    <property type="match status" value="1"/>
</dbReference>
<dbReference type="PRINTS" id="PR00404">
    <property type="entry name" value="MADSDOMAIN"/>
</dbReference>
<evidence type="ECO:0000256" key="6">
    <source>
        <dbReference type="SAM" id="MobiDB-lite"/>
    </source>
</evidence>
<evidence type="ECO:0000313" key="9">
    <source>
        <dbReference type="Proteomes" id="UP001497516"/>
    </source>
</evidence>
<keyword evidence="9" id="KW-1185">Reference proteome</keyword>
<keyword evidence="5" id="KW-0539">Nucleus</keyword>
<keyword evidence="3" id="KW-0238">DNA-binding</keyword>
<dbReference type="InterPro" id="IPR036879">
    <property type="entry name" value="TF_MADSbox_sf"/>
</dbReference>
<dbReference type="PANTHER" id="PTHR11945:SF725">
    <property type="entry name" value="AGAMOUS-LIKE 58-RELATED"/>
    <property type="match status" value="1"/>
</dbReference>
<sequence length="173" mass="19456">MASPSSSSASPVIKKTKGKQKIEIKKIENKAQKIMRFSKRKSGVHKKASDLVTLTGCQIAVLIYSPAGKPYSFGNPSVDEVANRYLNESPIIHDHNIFFQAKFAELNRTLNESLKAIEEIKGKQKALKPKLEGIPMNKLCDVEHASKEELRKMESDCMELLAKLEIRKKDIMD</sequence>
<keyword evidence="4" id="KW-0804">Transcription</keyword>
<dbReference type="InterPro" id="IPR002100">
    <property type="entry name" value="TF_MADSbox"/>
</dbReference>
<dbReference type="AlphaFoldDB" id="A0AAV2GKI6"/>
<dbReference type="EMBL" id="OZ034822">
    <property type="protein sequence ID" value="CAL1411258.1"/>
    <property type="molecule type" value="Genomic_DNA"/>
</dbReference>
<dbReference type="Pfam" id="PF00319">
    <property type="entry name" value="SRF-TF"/>
    <property type="match status" value="1"/>
</dbReference>
<keyword evidence="2" id="KW-0805">Transcription regulation</keyword>
<protein>
    <recommendedName>
        <fullName evidence="7">MADS-box domain-containing protein</fullName>
    </recommendedName>
</protein>
<dbReference type="PROSITE" id="PS50066">
    <property type="entry name" value="MADS_BOX_2"/>
    <property type="match status" value="1"/>
</dbReference>
<evidence type="ECO:0000256" key="1">
    <source>
        <dbReference type="ARBA" id="ARBA00004123"/>
    </source>
</evidence>
<evidence type="ECO:0000256" key="4">
    <source>
        <dbReference type="ARBA" id="ARBA00023163"/>
    </source>
</evidence>
<evidence type="ECO:0000259" key="7">
    <source>
        <dbReference type="PROSITE" id="PS50066"/>
    </source>
</evidence>
<dbReference type="GO" id="GO:0000981">
    <property type="term" value="F:DNA-binding transcription factor activity, RNA polymerase II-specific"/>
    <property type="evidence" value="ECO:0007669"/>
    <property type="project" value="TreeGrafter"/>
</dbReference>
<feature type="region of interest" description="Disordered" evidence="6">
    <location>
        <begin position="1"/>
        <end position="20"/>
    </location>
</feature>
<evidence type="ECO:0000256" key="3">
    <source>
        <dbReference type="ARBA" id="ARBA00023125"/>
    </source>
</evidence>
<dbReference type="GO" id="GO:0005634">
    <property type="term" value="C:nucleus"/>
    <property type="evidence" value="ECO:0007669"/>
    <property type="project" value="UniProtKB-SubCell"/>
</dbReference>
<dbReference type="PANTHER" id="PTHR11945">
    <property type="entry name" value="MADS BOX PROTEIN"/>
    <property type="match status" value="1"/>
</dbReference>
<accession>A0AAV2GKI6</accession>
<dbReference type="GO" id="GO:0000978">
    <property type="term" value="F:RNA polymerase II cis-regulatory region sequence-specific DNA binding"/>
    <property type="evidence" value="ECO:0007669"/>
    <property type="project" value="TreeGrafter"/>
</dbReference>
<evidence type="ECO:0000313" key="8">
    <source>
        <dbReference type="EMBL" id="CAL1411258.1"/>
    </source>
</evidence>
<evidence type="ECO:0000256" key="5">
    <source>
        <dbReference type="ARBA" id="ARBA00023242"/>
    </source>
</evidence>
<name>A0AAV2GKI6_9ROSI</name>